<dbReference type="PROSITE" id="PS51348">
    <property type="entry name" value="GLYCOSYL_HYDROL_F22_2"/>
    <property type="match status" value="1"/>
</dbReference>
<evidence type="ECO:0000313" key="9">
    <source>
        <dbReference type="EnsemblMetazoa" id="XP_014243985.1"/>
    </source>
</evidence>
<feature type="chain" id="PRO_5035318453" description="lysozyme" evidence="7">
    <location>
        <begin position="18"/>
        <end position="143"/>
    </location>
</feature>
<dbReference type="InterPro" id="IPR001916">
    <property type="entry name" value="Glyco_hydro_22"/>
</dbReference>
<dbReference type="SUPFAM" id="SSF53955">
    <property type="entry name" value="Lysozyme-like"/>
    <property type="match status" value="1"/>
</dbReference>
<keyword evidence="3" id="KW-0081">Bacteriolytic enzyme</keyword>
<dbReference type="SMART" id="SM00263">
    <property type="entry name" value="LYZ1"/>
    <property type="match status" value="1"/>
</dbReference>
<dbReference type="GeneID" id="106663584"/>
<keyword evidence="7" id="KW-0732">Signal</keyword>
<dbReference type="InterPro" id="IPR023346">
    <property type="entry name" value="Lysozyme-like_dom_sf"/>
</dbReference>
<dbReference type="GO" id="GO:0003796">
    <property type="term" value="F:lysozyme activity"/>
    <property type="evidence" value="ECO:0007669"/>
    <property type="project" value="UniProtKB-EC"/>
</dbReference>
<comment type="catalytic activity">
    <reaction evidence="1">
        <text>Hydrolysis of (1-&gt;4)-beta-linkages between N-acetylmuramic acid and N-acetyl-D-glucosamine residues in a peptidoglycan and between N-acetyl-D-glucosamine residues in chitodextrins.</text>
        <dbReference type="EC" id="3.2.1.17"/>
    </reaction>
</comment>
<dbReference type="OrthoDB" id="17373at2759"/>
<dbReference type="Gene3D" id="1.10.530.10">
    <property type="match status" value="1"/>
</dbReference>
<dbReference type="PANTHER" id="PTHR11407:SF63">
    <property type="entry name" value="LYSOZYME C"/>
    <property type="match status" value="1"/>
</dbReference>
<dbReference type="RefSeq" id="XP_014243985.1">
    <property type="nucleotide sequence ID" value="XM_014388499.2"/>
</dbReference>
<proteinExistence type="inferred from homology"/>
<keyword evidence="3" id="KW-0929">Antimicrobial</keyword>
<sequence>MKFLCVFLTVVATLASASPAKLKKYDKCELREELRKRNFPTSDLDLAVCIFMDGSKGLISIKKEDDLEDNVQRYGLFQLGDDEWCSTGSKGGKCNANCQDFLKEDITEAATCALQALRENGFPEWPGEYDRCQSKPLTFDDCN</sequence>
<dbReference type="PRINTS" id="PR00135">
    <property type="entry name" value="LYZLACT"/>
</dbReference>
<dbReference type="PANTHER" id="PTHR11407">
    <property type="entry name" value="LYSOZYME C"/>
    <property type="match status" value="1"/>
</dbReference>
<keyword evidence="10" id="KW-1185">Reference proteome</keyword>
<organism evidence="9 10">
    <name type="scientific">Cimex lectularius</name>
    <name type="common">Bed bug</name>
    <name type="synonym">Acanthia lectularia</name>
    <dbReference type="NCBI Taxonomy" id="79782"/>
    <lineage>
        <taxon>Eukaryota</taxon>
        <taxon>Metazoa</taxon>
        <taxon>Ecdysozoa</taxon>
        <taxon>Arthropoda</taxon>
        <taxon>Hexapoda</taxon>
        <taxon>Insecta</taxon>
        <taxon>Pterygota</taxon>
        <taxon>Neoptera</taxon>
        <taxon>Paraneoptera</taxon>
        <taxon>Hemiptera</taxon>
        <taxon>Heteroptera</taxon>
        <taxon>Panheteroptera</taxon>
        <taxon>Cimicomorpha</taxon>
        <taxon>Cimicidae</taxon>
        <taxon>Cimex</taxon>
    </lineage>
</organism>
<dbReference type="GO" id="GO:0042742">
    <property type="term" value="P:defense response to bacterium"/>
    <property type="evidence" value="ECO:0007669"/>
    <property type="project" value="UniProtKB-KW"/>
</dbReference>
<keyword evidence="5" id="KW-0326">Glycosidase</keyword>
<keyword evidence="4" id="KW-1015">Disulfide bond</keyword>
<evidence type="ECO:0000256" key="3">
    <source>
        <dbReference type="ARBA" id="ARBA00022638"/>
    </source>
</evidence>
<evidence type="ECO:0000256" key="6">
    <source>
        <dbReference type="RuleBase" id="RU004440"/>
    </source>
</evidence>
<evidence type="ECO:0000313" key="10">
    <source>
        <dbReference type="Proteomes" id="UP000494040"/>
    </source>
</evidence>
<evidence type="ECO:0000256" key="2">
    <source>
        <dbReference type="ARBA" id="ARBA00012732"/>
    </source>
</evidence>
<dbReference type="Pfam" id="PF00062">
    <property type="entry name" value="Lys"/>
    <property type="match status" value="1"/>
</dbReference>
<evidence type="ECO:0000256" key="1">
    <source>
        <dbReference type="ARBA" id="ARBA00000632"/>
    </source>
</evidence>
<dbReference type="EnsemblMetazoa" id="XM_014388499.2">
    <property type="protein sequence ID" value="XP_014243985.1"/>
    <property type="gene ID" value="LOC106663584"/>
</dbReference>
<protein>
    <recommendedName>
        <fullName evidence="2">lysozyme</fullName>
        <ecNumber evidence="2">3.2.1.17</ecNumber>
    </recommendedName>
</protein>
<comment type="similarity">
    <text evidence="6">Belongs to the glycosyl hydrolase 22 family.</text>
</comment>
<dbReference type="PROSITE" id="PS00128">
    <property type="entry name" value="GLYCOSYL_HYDROL_F22_1"/>
    <property type="match status" value="1"/>
</dbReference>
<dbReference type="OMA" id="LAVCIFM"/>
<evidence type="ECO:0000259" key="8">
    <source>
        <dbReference type="PROSITE" id="PS00128"/>
    </source>
</evidence>
<reference evidence="9" key="1">
    <citation type="submission" date="2022-01" db="UniProtKB">
        <authorList>
            <consortium name="EnsemblMetazoa"/>
        </authorList>
    </citation>
    <scope>IDENTIFICATION</scope>
</reference>
<dbReference type="InterPro" id="IPR019799">
    <property type="entry name" value="Glyco_hydro_22_CS"/>
</dbReference>
<dbReference type="EC" id="3.2.1.17" evidence="2"/>
<feature type="domain" description="Glycosyl hydrolases family 22 (GH22)" evidence="8">
    <location>
        <begin position="94"/>
        <end position="112"/>
    </location>
</feature>
<dbReference type="GO" id="GO:0031640">
    <property type="term" value="P:killing of cells of another organism"/>
    <property type="evidence" value="ECO:0007669"/>
    <property type="project" value="UniProtKB-KW"/>
</dbReference>
<accession>A0A8I6RF41</accession>
<evidence type="ECO:0000256" key="7">
    <source>
        <dbReference type="SAM" id="SignalP"/>
    </source>
</evidence>
<dbReference type="AlphaFoldDB" id="A0A8I6RF41"/>
<evidence type="ECO:0000256" key="5">
    <source>
        <dbReference type="ARBA" id="ARBA00023295"/>
    </source>
</evidence>
<feature type="signal peptide" evidence="7">
    <location>
        <begin position="1"/>
        <end position="17"/>
    </location>
</feature>
<keyword evidence="5" id="KW-0378">Hydrolase</keyword>
<dbReference type="KEGG" id="clec:106663584"/>
<evidence type="ECO:0000256" key="4">
    <source>
        <dbReference type="ARBA" id="ARBA00023157"/>
    </source>
</evidence>
<name>A0A8I6RF41_CIMLE</name>
<dbReference type="Proteomes" id="UP000494040">
    <property type="component" value="Unassembled WGS sequence"/>
</dbReference>